<proteinExistence type="inferred from homology"/>
<dbReference type="Pfam" id="PF25079">
    <property type="entry name" value="COB_C"/>
    <property type="match status" value="1"/>
</dbReference>
<keyword evidence="5 7" id="KW-0472">Membrane</keyword>
<evidence type="ECO:0000256" key="6">
    <source>
        <dbReference type="ARBA" id="ARBA00023180"/>
    </source>
</evidence>
<comment type="caution">
    <text evidence="10">The sequence shown here is derived from an EMBL/GenBank/DDBJ whole genome shotgun (WGS) entry which is preliminary data.</text>
</comment>
<keyword evidence="11" id="KW-1185">Reference proteome</keyword>
<keyword evidence="3" id="KW-1003">Cell membrane</keyword>
<sequence>MSWAPFFLSLFFFSFTCQVHQCRAQDYDDTDAPKKAALPAAQDNCDGIFLSYDFISRVKEYPHVKNASAQAWAFKSMASVLNAGNVELKGWEIFIGFQHKEILVSASNAVLVDGDDFPAPVGNGTHLVGYPQTDLKTSIETANDLSQIQVQIEMTGTQFGVKPPAIPMPKTIKLVMDGYKCPAATKKSSSMHVCCVRDPKFKVKKPKATKFLPRQAGDLSIIYDVIQANEANYFAQVTIENNHPLGRLDHWNLTWEWMRGEFIYSMKGAYTHLKDPSDCIYGAAGQYYTSLDFSPVMNCEKKPIISDLPPDRIKDEKVGNVPNCCRNGTLLPTIMDKSKTKAAFQMQVFKLPPDLNRTAIYPPQKWKINGILNPDYKCGAPIRVSPTETPDPSGLASTTEAIASWQVVCNITKPKRKSSHCCVSFSAFYNDSVIPCNTCACGCPNTDTCNPNARSMLLPSEALLVPFDNRTAKAKAWATMKHLGVPNPLPCGDNCGVSINWHVSADYRKGWTARITLFNWEDNNFEDWFTAIQMNKAYPGYENVYSFNGTRIPELNNTIFFQGLPGLTYLMGETNGTDPKHSPRVPGKQQSVISFSKKKTPGINIVRGDGFPSKVYFNGEECDLPTVFPKASDAHRSLVSLLPILFLTAMTFVLLTNLHLH</sequence>
<comment type="similarity">
    <text evidence="2">Belongs to the COBRA family.</text>
</comment>
<feature type="domain" description="COBRA C-terminal" evidence="9">
    <location>
        <begin position="420"/>
        <end position="629"/>
    </location>
</feature>
<feature type="signal peptide" evidence="8">
    <location>
        <begin position="1"/>
        <end position="24"/>
    </location>
</feature>
<keyword evidence="7" id="KW-1133">Transmembrane helix</keyword>
<dbReference type="EMBL" id="JAMYWD010000001">
    <property type="protein sequence ID" value="KAJ4981647.1"/>
    <property type="molecule type" value="Genomic_DNA"/>
</dbReference>
<organism evidence="10 11">
    <name type="scientific">Protea cynaroides</name>
    <dbReference type="NCBI Taxonomy" id="273540"/>
    <lineage>
        <taxon>Eukaryota</taxon>
        <taxon>Viridiplantae</taxon>
        <taxon>Streptophyta</taxon>
        <taxon>Embryophyta</taxon>
        <taxon>Tracheophyta</taxon>
        <taxon>Spermatophyta</taxon>
        <taxon>Magnoliopsida</taxon>
        <taxon>Proteales</taxon>
        <taxon>Proteaceae</taxon>
        <taxon>Protea</taxon>
    </lineage>
</organism>
<evidence type="ECO:0000256" key="1">
    <source>
        <dbReference type="ARBA" id="ARBA00004236"/>
    </source>
</evidence>
<comment type="subcellular location">
    <subcellularLocation>
        <location evidence="1">Cell membrane</location>
    </subcellularLocation>
</comment>
<name>A0A9Q0L3F1_9MAGN</name>
<dbReference type="GO" id="GO:0005886">
    <property type="term" value="C:plasma membrane"/>
    <property type="evidence" value="ECO:0007669"/>
    <property type="project" value="UniProtKB-SubCell"/>
</dbReference>
<protein>
    <recommendedName>
        <fullName evidence="9">COBRA C-terminal domain-containing protein</fullName>
    </recommendedName>
</protein>
<dbReference type="InterPro" id="IPR006918">
    <property type="entry name" value="COBRA_pln"/>
</dbReference>
<evidence type="ECO:0000256" key="2">
    <source>
        <dbReference type="ARBA" id="ARBA00005507"/>
    </source>
</evidence>
<evidence type="ECO:0000313" key="10">
    <source>
        <dbReference type="EMBL" id="KAJ4981647.1"/>
    </source>
</evidence>
<evidence type="ECO:0000256" key="3">
    <source>
        <dbReference type="ARBA" id="ARBA00022475"/>
    </source>
</evidence>
<feature type="chain" id="PRO_5040356391" description="COBRA C-terminal domain-containing protein" evidence="8">
    <location>
        <begin position="25"/>
        <end position="661"/>
    </location>
</feature>
<reference evidence="10" key="1">
    <citation type="journal article" date="2023" name="Plant J.">
        <title>The genome of the king protea, Protea cynaroides.</title>
        <authorList>
            <person name="Chang J."/>
            <person name="Duong T.A."/>
            <person name="Schoeman C."/>
            <person name="Ma X."/>
            <person name="Roodt D."/>
            <person name="Barker N."/>
            <person name="Li Z."/>
            <person name="Van de Peer Y."/>
            <person name="Mizrachi E."/>
        </authorList>
    </citation>
    <scope>NUCLEOTIDE SEQUENCE</scope>
    <source>
        <tissue evidence="10">Young leaves</tissue>
    </source>
</reference>
<dbReference type="OrthoDB" id="2014623at2759"/>
<dbReference type="PANTHER" id="PTHR31052:SF2">
    <property type="entry name" value="COBRA-LIKE PROTEIN 10"/>
    <property type="match status" value="1"/>
</dbReference>
<keyword evidence="7" id="KW-0812">Transmembrane</keyword>
<evidence type="ECO:0000256" key="4">
    <source>
        <dbReference type="ARBA" id="ARBA00022729"/>
    </source>
</evidence>
<keyword evidence="6" id="KW-0325">Glycoprotein</keyword>
<evidence type="ECO:0000259" key="9">
    <source>
        <dbReference type="Pfam" id="PF25079"/>
    </source>
</evidence>
<keyword evidence="4 8" id="KW-0732">Signal</keyword>
<accession>A0A9Q0L3F1</accession>
<dbReference type="GO" id="GO:0010215">
    <property type="term" value="P:cellulose microfibril organization"/>
    <property type="evidence" value="ECO:0007669"/>
    <property type="project" value="InterPro"/>
</dbReference>
<dbReference type="Proteomes" id="UP001141806">
    <property type="component" value="Unassembled WGS sequence"/>
</dbReference>
<dbReference type="AlphaFoldDB" id="A0A9Q0L3F1"/>
<evidence type="ECO:0000256" key="5">
    <source>
        <dbReference type="ARBA" id="ARBA00023136"/>
    </source>
</evidence>
<evidence type="ECO:0000313" key="11">
    <source>
        <dbReference type="Proteomes" id="UP001141806"/>
    </source>
</evidence>
<dbReference type="Pfam" id="PF04833">
    <property type="entry name" value="COBRA"/>
    <property type="match status" value="1"/>
</dbReference>
<gene>
    <name evidence="10" type="ORF">NE237_032484</name>
</gene>
<feature type="transmembrane region" description="Helical" evidence="7">
    <location>
        <begin position="638"/>
        <end position="660"/>
    </location>
</feature>
<evidence type="ECO:0000256" key="8">
    <source>
        <dbReference type="SAM" id="SignalP"/>
    </source>
</evidence>
<dbReference type="InterPro" id="IPR056900">
    <property type="entry name" value="COB_C"/>
</dbReference>
<evidence type="ECO:0000256" key="7">
    <source>
        <dbReference type="SAM" id="Phobius"/>
    </source>
</evidence>
<dbReference type="PANTHER" id="PTHR31052">
    <property type="entry name" value="COBRA-LIKE PROTEIN 7"/>
    <property type="match status" value="1"/>
</dbReference>